<proteinExistence type="predicted"/>
<sequence length="606" mass="69240">MKPHRLFALCILPVLLCGVILFFAPGRSLAVFYQKHYMVERDRDKDILCDPYVVQKDDFVIRLLEQRGDIAHKDFPKFLDIFKRINPRVRDMDLIYPDQQILIPLRILEPGTLTGQETGQVTIPVIPITGLSENLKQFADPYTVQYGDWISRLISERFGRYGSDGYNRGMRLFKMMNPEIRDPDNVRAGARIRLPDPEIKEKPWYSDVMDQARPSAAPAPSDKDNAVVPGRAANIPADIIEESQNNAKTGRPSVSVQWFADLSVLAKAAEILDARIFNKGRYFFPRSGERDLSLDLSKTPVLELSDGRKFLLTRRQWISPGDQAVLQVYWRNLEVLFVPRQPALTWLLEKLIPKLDPDGYQHRMEIEDKGLSTVLRGQFIYQPSKGQDTIYLNIFSDPEMKTPEPVCAYLESRAVTVRDWVETPEKSGWILHDTEPSNARRPESPAVQTRRPDRLVRLLVEKLGYTYHENVEVCFPYAGFQVRAAANLLSLGQNAEMLIDYGDLQGDAVDAIEKTGFQVLQIQPGNEPDAILEQLGDVLNLEIMDDPIFWMANRPRIHNISLQVPGFLVSSREKGGEKQVLLSHVPVAREFLTYFDQQNISVIRIR</sequence>
<protein>
    <recommendedName>
        <fullName evidence="3">LysM domain-containing protein</fullName>
    </recommendedName>
</protein>
<evidence type="ECO:0008006" key="3">
    <source>
        <dbReference type="Google" id="ProtNLM"/>
    </source>
</evidence>
<dbReference type="EMBL" id="JACDUS010000008">
    <property type="protein sequence ID" value="MBA2882285.1"/>
    <property type="molecule type" value="Genomic_DNA"/>
</dbReference>
<dbReference type="Proteomes" id="UP000525298">
    <property type="component" value="Unassembled WGS sequence"/>
</dbReference>
<dbReference type="Gene3D" id="3.10.350.10">
    <property type="entry name" value="LysM domain"/>
    <property type="match status" value="1"/>
</dbReference>
<evidence type="ECO:0000313" key="2">
    <source>
        <dbReference type="Proteomes" id="UP000525298"/>
    </source>
</evidence>
<evidence type="ECO:0000313" key="1">
    <source>
        <dbReference type="EMBL" id="MBA2882285.1"/>
    </source>
</evidence>
<comment type="caution">
    <text evidence="1">The sequence shown here is derived from an EMBL/GenBank/DDBJ whole genome shotgun (WGS) entry which is preliminary data.</text>
</comment>
<dbReference type="AlphaFoldDB" id="A0A7W0CAP7"/>
<reference evidence="1 2" key="1">
    <citation type="submission" date="2020-07" db="EMBL/GenBank/DDBJ databases">
        <title>Genomic Encyclopedia of Type Strains, Phase IV (KMG-IV): sequencing the most valuable type-strain genomes for metagenomic binning, comparative biology and taxonomic classification.</title>
        <authorList>
            <person name="Goeker M."/>
        </authorList>
    </citation>
    <scope>NUCLEOTIDE SEQUENCE [LARGE SCALE GENOMIC DNA]</scope>
    <source>
        <strain evidence="1 2">DSM 17721</strain>
    </source>
</reference>
<organism evidence="1 2">
    <name type="scientific">Desulfosalsimonas propionicica</name>
    <dbReference type="NCBI Taxonomy" id="332175"/>
    <lineage>
        <taxon>Bacteria</taxon>
        <taxon>Pseudomonadati</taxon>
        <taxon>Thermodesulfobacteriota</taxon>
        <taxon>Desulfobacteria</taxon>
        <taxon>Desulfobacterales</taxon>
        <taxon>Desulfosalsimonadaceae</taxon>
        <taxon>Desulfosalsimonas</taxon>
    </lineage>
</organism>
<accession>A0A7W0CAP7</accession>
<dbReference type="InterPro" id="IPR036779">
    <property type="entry name" value="LysM_dom_sf"/>
</dbReference>
<dbReference type="RefSeq" id="WP_181551925.1">
    <property type="nucleotide sequence ID" value="NZ_JACDUS010000008.1"/>
</dbReference>
<name>A0A7W0CAP7_9BACT</name>
<gene>
    <name evidence="1" type="ORF">HNR65_002627</name>
</gene>
<keyword evidence="2" id="KW-1185">Reference proteome</keyword>